<dbReference type="AlphaFoldDB" id="A0A9N9Q7P4"/>
<evidence type="ECO:0000313" key="2">
    <source>
        <dbReference type="Proteomes" id="UP000701801"/>
    </source>
</evidence>
<dbReference type="Proteomes" id="UP000701801">
    <property type="component" value="Unassembled WGS sequence"/>
</dbReference>
<proteinExistence type="predicted"/>
<dbReference type="EMBL" id="CAJVRM010000198">
    <property type="protein sequence ID" value="CAG8976966.1"/>
    <property type="molecule type" value="Genomic_DNA"/>
</dbReference>
<accession>A0A9N9Q7P4</accession>
<keyword evidence="2" id="KW-1185">Reference proteome</keyword>
<reference evidence="1" key="1">
    <citation type="submission" date="2021-07" db="EMBL/GenBank/DDBJ databases">
        <authorList>
            <person name="Durling M."/>
        </authorList>
    </citation>
    <scope>NUCLEOTIDE SEQUENCE</scope>
</reference>
<comment type="caution">
    <text evidence="1">The sequence shown here is derived from an EMBL/GenBank/DDBJ whole genome shotgun (WGS) entry which is preliminary data.</text>
</comment>
<sequence length="106" mass="12345">MYHDSQKSPSKLAPIGPVREQQEDKFFAPEFYIYCHTPIWAFSMTFHATLPYFQGRDLNILNCVARDSMTWFWGPTETEALSAEAAIVMHGMMTPRMQGPWRITRQ</sequence>
<protein>
    <submittedName>
        <fullName evidence="1">Uncharacterized protein</fullName>
    </submittedName>
</protein>
<gene>
    <name evidence="1" type="ORF">HYALB_00010948</name>
</gene>
<evidence type="ECO:0000313" key="1">
    <source>
        <dbReference type="EMBL" id="CAG8976966.1"/>
    </source>
</evidence>
<organism evidence="1 2">
    <name type="scientific">Hymenoscyphus albidus</name>
    <dbReference type="NCBI Taxonomy" id="595503"/>
    <lineage>
        <taxon>Eukaryota</taxon>
        <taxon>Fungi</taxon>
        <taxon>Dikarya</taxon>
        <taxon>Ascomycota</taxon>
        <taxon>Pezizomycotina</taxon>
        <taxon>Leotiomycetes</taxon>
        <taxon>Helotiales</taxon>
        <taxon>Helotiaceae</taxon>
        <taxon>Hymenoscyphus</taxon>
    </lineage>
</organism>
<name>A0A9N9Q7P4_9HELO</name>